<feature type="transmembrane region" description="Helical" evidence="4">
    <location>
        <begin position="40"/>
        <end position="62"/>
    </location>
</feature>
<comment type="caution">
    <text evidence="6">The sequence shown here is derived from an EMBL/GenBank/DDBJ whole genome shotgun (WGS) entry which is preliminary data.</text>
</comment>
<feature type="transmembrane region" description="Helical" evidence="4">
    <location>
        <begin position="180"/>
        <end position="201"/>
    </location>
</feature>
<dbReference type="SMART" id="SM00342">
    <property type="entry name" value="HTH_ARAC"/>
    <property type="match status" value="1"/>
</dbReference>
<keyword evidence="4" id="KW-0472">Membrane</keyword>
<proteinExistence type="predicted"/>
<name>A0ABX1CTT3_9SPHN</name>
<keyword evidence="1" id="KW-0805">Transcription regulation</keyword>
<dbReference type="PROSITE" id="PS01124">
    <property type="entry name" value="HTH_ARAC_FAMILY_2"/>
    <property type="match status" value="1"/>
</dbReference>
<dbReference type="SUPFAM" id="SSF46689">
    <property type="entry name" value="Homeodomain-like"/>
    <property type="match status" value="1"/>
</dbReference>
<feature type="transmembrane region" description="Helical" evidence="4">
    <location>
        <begin position="6"/>
        <end position="28"/>
    </location>
</feature>
<keyword evidence="3" id="KW-0804">Transcription</keyword>
<dbReference type="Proteomes" id="UP000732399">
    <property type="component" value="Unassembled WGS sequence"/>
</dbReference>
<evidence type="ECO:0000313" key="6">
    <source>
        <dbReference type="EMBL" id="NJR79822.1"/>
    </source>
</evidence>
<feature type="domain" description="HTH araC/xylS-type" evidence="5">
    <location>
        <begin position="278"/>
        <end position="364"/>
    </location>
</feature>
<evidence type="ECO:0000256" key="3">
    <source>
        <dbReference type="ARBA" id="ARBA00023163"/>
    </source>
</evidence>
<feature type="transmembrane region" description="Helical" evidence="4">
    <location>
        <begin position="100"/>
        <end position="120"/>
    </location>
</feature>
<organism evidence="6 7">
    <name type="scientific">Sphingomonas corticis</name>
    <dbReference type="NCBI Taxonomy" id="2722791"/>
    <lineage>
        <taxon>Bacteria</taxon>
        <taxon>Pseudomonadati</taxon>
        <taxon>Pseudomonadota</taxon>
        <taxon>Alphaproteobacteria</taxon>
        <taxon>Sphingomonadales</taxon>
        <taxon>Sphingomonadaceae</taxon>
        <taxon>Sphingomonas</taxon>
    </lineage>
</organism>
<gene>
    <name evidence="6" type="ORF">HBH26_14630</name>
</gene>
<dbReference type="InterPro" id="IPR009057">
    <property type="entry name" value="Homeodomain-like_sf"/>
</dbReference>
<dbReference type="EMBL" id="JAAVJH010000010">
    <property type="protein sequence ID" value="NJR79822.1"/>
    <property type="molecule type" value="Genomic_DNA"/>
</dbReference>
<protein>
    <submittedName>
        <fullName evidence="6">AraC family transcriptional regulator</fullName>
    </submittedName>
</protein>
<keyword evidence="4" id="KW-1133">Transmembrane helix</keyword>
<keyword evidence="2" id="KW-0238">DNA-binding</keyword>
<dbReference type="PANTHER" id="PTHR43280:SF28">
    <property type="entry name" value="HTH-TYPE TRANSCRIPTIONAL ACTIVATOR RHAS"/>
    <property type="match status" value="1"/>
</dbReference>
<accession>A0ABX1CTT3</accession>
<feature type="transmembrane region" description="Helical" evidence="4">
    <location>
        <begin position="140"/>
        <end position="159"/>
    </location>
</feature>
<sequence>MLDGLVFGWRTAILTVVIAQLLAIAAALPRVLANRRANRTLAVLLLVLAGVLTPWLIGFAGFYDRWRWLTFAPLAHPLAVAPLLWCYVHALVSGRCPARAWRHAVVPGTYAVFMTAGFLLPMPAKQAWADRVLDGATDVAWLGTAAGLAGYGLLGLRLLTRYRTLLAAQRSDDQRYAARWLSRAVGATLALLPVFAIYAVWNALAPLGYVALMGLHLAIAAFALYLAVEGWRHAALRFPPIDALEPVPAPAAPARDWRAQGEAWAATVRAQGWAADADLSLPVLARRLGTNTAHLSRALNDGLGIGFSAFVNGLRCEAVAAAIDAGARADLLTMALDAGFSSKASFNRAFQARYGMTPSAYRRTSQIMNNGAEPSK</sequence>
<keyword evidence="4" id="KW-0812">Transmembrane</keyword>
<feature type="transmembrane region" description="Helical" evidence="4">
    <location>
        <begin position="207"/>
        <end position="228"/>
    </location>
</feature>
<dbReference type="Pfam" id="PF12833">
    <property type="entry name" value="HTH_18"/>
    <property type="match status" value="1"/>
</dbReference>
<dbReference type="InterPro" id="IPR018060">
    <property type="entry name" value="HTH_AraC"/>
</dbReference>
<evidence type="ECO:0000313" key="7">
    <source>
        <dbReference type="Proteomes" id="UP000732399"/>
    </source>
</evidence>
<dbReference type="InterPro" id="IPR020449">
    <property type="entry name" value="Tscrpt_reg_AraC-type_HTH"/>
</dbReference>
<dbReference type="PANTHER" id="PTHR43280">
    <property type="entry name" value="ARAC-FAMILY TRANSCRIPTIONAL REGULATOR"/>
    <property type="match status" value="1"/>
</dbReference>
<evidence type="ECO:0000256" key="1">
    <source>
        <dbReference type="ARBA" id="ARBA00023015"/>
    </source>
</evidence>
<evidence type="ECO:0000256" key="2">
    <source>
        <dbReference type="ARBA" id="ARBA00023125"/>
    </source>
</evidence>
<dbReference type="PRINTS" id="PR00032">
    <property type="entry name" value="HTHARAC"/>
</dbReference>
<feature type="transmembrane region" description="Helical" evidence="4">
    <location>
        <begin position="68"/>
        <end position="88"/>
    </location>
</feature>
<evidence type="ECO:0000256" key="4">
    <source>
        <dbReference type="SAM" id="Phobius"/>
    </source>
</evidence>
<reference evidence="6 7" key="1">
    <citation type="submission" date="2020-03" db="EMBL/GenBank/DDBJ databases">
        <authorList>
            <person name="Wang L."/>
            <person name="He N."/>
            <person name="Li Y."/>
            <person name="Fang Y."/>
            <person name="Zhang F."/>
        </authorList>
    </citation>
    <scope>NUCLEOTIDE SEQUENCE [LARGE SCALE GENOMIC DNA]</scope>
    <source>
        <strain evidence="6 7">36D10-4-7</strain>
    </source>
</reference>
<dbReference type="Gene3D" id="1.10.10.60">
    <property type="entry name" value="Homeodomain-like"/>
    <property type="match status" value="1"/>
</dbReference>
<evidence type="ECO:0000259" key="5">
    <source>
        <dbReference type="PROSITE" id="PS01124"/>
    </source>
</evidence>
<keyword evidence="7" id="KW-1185">Reference proteome</keyword>